<feature type="region of interest" description="Disordered" evidence="1">
    <location>
        <begin position="1"/>
        <end position="29"/>
    </location>
</feature>
<name>A0A4R1I6A6_ANCAQ</name>
<evidence type="ECO:0000256" key="1">
    <source>
        <dbReference type="SAM" id="MobiDB-lite"/>
    </source>
</evidence>
<evidence type="ECO:0000313" key="3">
    <source>
        <dbReference type="Proteomes" id="UP000295030"/>
    </source>
</evidence>
<proteinExistence type="predicted"/>
<dbReference type="EMBL" id="SMFY01000001">
    <property type="protein sequence ID" value="TCK30904.1"/>
    <property type="molecule type" value="Genomic_DNA"/>
</dbReference>
<dbReference type="AlphaFoldDB" id="A0A4R1I6A6"/>
<accession>A0A4R1I6A6</accession>
<dbReference type="Proteomes" id="UP000295030">
    <property type="component" value="Unassembled WGS sequence"/>
</dbReference>
<protein>
    <submittedName>
        <fullName evidence="2">Uncharacterized protein</fullName>
    </submittedName>
</protein>
<comment type="caution">
    <text evidence="2">The sequence shown here is derived from an EMBL/GenBank/DDBJ whole genome shotgun (WGS) entry which is preliminary data.</text>
</comment>
<evidence type="ECO:0000313" key="2">
    <source>
        <dbReference type="EMBL" id="TCK30904.1"/>
    </source>
</evidence>
<gene>
    <name evidence="2" type="ORF">EV667_1008</name>
</gene>
<reference evidence="2 3" key="1">
    <citation type="submission" date="2019-03" db="EMBL/GenBank/DDBJ databases">
        <title>Genomic Encyclopedia of Type Strains, Phase IV (KMG-IV): sequencing the most valuable type-strain genomes for metagenomic binning, comparative biology and taxonomic classification.</title>
        <authorList>
            <person name="Goeker M."/>
        </authorList>
    </citation>
    <scope>NUCLEOTIDE SEQUENCE [LARGE SCALE GENOMIC DNA]</scope>
    <source>
        <strain evidence="2 3">DSM 101</strain>
    </source>
</reference>
<keyword evidence="3" id="KW-1185">Reference proteome</keyword>
<sequence>MQKYADPEYADPGSDSFILPDTARHEEVP</sequence>
<organism evidence="2 3">
    <name type="scientific">Ancylobacter aquaticus</name>
    <dbReference type="NCBI Taxonomy" id="100"/>
    <lineage>
        <taxon>Bacteria</taxon>
        <taxon>Pseudomonadati</taxon>
        <taxon>Pseudomonadota</taxon>
        <taxon>Alphaproteobacteria</taxon>
        <taxon>Hyphomicrobiales</taxon>
        <taxon>Xanthobacteraceae</taxon>
        <taxon>Ancylobacter</taxon>
    </lineage>
</organism>